<organism evidence="1 2">
    <name type="scientific">Prevotella jejuni</name>
    <dbReference type="NCBI Taxonomy" id="1177574"/>
    <lineage>
        <taxon>Bacteria</taxon>
        <taxon>Pseudomonadati</taxon>
        <taxon>Bacteroidota</taxon>
        <taxon>Bacteroidia</taxon>
        <taxon>Bacteroidales</taxon>
        <taxon>Prevotellaceae</taxon>
        <taxon>Prevotella</taxon>
    </lineage>
</organism>
<evidence type="ECO:0000313" key="1">
    <source>
        <dbReference type="EMBL" id="SNR89247.1"/>
    </source>
</evidence>
<comment type="caution">
    <text evidence="1">The sequence shown here is derived from an EMBL/GenBank/DDBJ whole genome shotgun (WGS) entry which is preliminary data.</text>
</comment>
<dbReference type="InterPro" id="IPR058087">
    <property type="entry name" value="XAC2610_dom"/>
</dbReference>
<keyword evidence="2" id="KW-1185">Reference proteome</keyword>
<reference evidence="1 2" key="1">
    <citation type="submission" date="2017-06" db="EMBL/GenBank/DDBJ databases">
        <authorList>
            <person name="Varghese N."/>
            <person name="Submissions S."/>
        </authorList>
    </citation>
    <scope>NUCLEOTIDE SEQUENCE [LARGE SCALE GENOMIC DNA]</scope>
    <source>
        <strain evidence="1 2">DSM 26989</strain>
    </source>
</reference>
<dbReference type="OrthoDB" id="5993839at2"/>
<dbReference type="NCBIfam" id="NF047539">
    <property type="entry name" value="XAC2610_fam"/>
    <property type="match status" value="1"/>
</dbReference>
<dbReference type="AlphaFoldDB" id="A0A2K9H9M0"/>
<protein>
    <submittedName>
        <fullName evidence="1">Uncharacterized protein</fullName>
    </submittedName>
</protein>
<dbReference type="RefSeq" id="WP_089366420.1">
    <property type="nucleotide sequence ID" value="NZ_CP023863.1"/>
</dbReference>
<sequence length="340" mass="39042">MKKIITLCFLLLGWLNSAFGQATFNIDGFSKQYYGKVYYADTSALTTAGWVEVYDRITKKKLIHVDADDLSFDLHDGKIKANIAEFPYGEYSVLLYEDYNFDGRKDFAIMDGNNGCYNGPSFQIFLATNKGFVYNADFTELAQGNCGLFTINKKDKTLTTMIKDGCCWHQYSDYSVVNNRPKLIRTQTDDSSKSPIYTLTIEEWTGKKPIKKVFKGINLENELVKDYFMFHVDKVNKDVILYNLDDCLLYYAVLDAEKSVEFYYPADRLQEDSKFKYDKKNGKLTFSNKDAKYSIYDKSGTVGIDITYKGKTYQWKGNPKSQHGSMVKLLKTKLGNVAYQ</sequence>
<gene>
    <name evidence="1" type="ORF">SAMN06265364_11759</name>
</gene>
<dbReference type="GeneID" id="94028587"/>
<dbReference type="EMBL" id="FZNZ01000017">
    <property type="protein sequence ID" value="SNR89247.1"/>
    <property type="molecule type" value="Genomic_DNA"/>
</dbReference>
<evidence type="ECO:0000313" key="2">
    <source>
        <dbReference type="Proteomes" id="UP000198427"/>
    </source>
</evidence>
<name>A0A2K9H9M0_9BACT</name>
<accession>A0A2K9H9M0</accession>
<dbReference type="Proteomes" id="UP000198427">
    <property type="component" value="Unassembled WGS sequence"/>
</dbReference>
<dbReference type="KEGG" id="pje:CRM71_03975"/>
<proteinExistence type="predicted"/>